<feature type="transmembrane region" description="Helical" evidence="1">
    <location>
        <begin position="74"/>
        <end position="92"/>
    </location>
</feature>
<evidence type="ECO:0000313" key="2">
    <source>
        <dbReference type="EMBL" id="SDG53335.1"/>
    </source>
</evidence>
<name>A0A1G7V0E0_9SPHI</name>
<organism evidence="2 3">
    <name type="scientific">Pedobacter terrae</name>
    <dbReference type="NCBI Taxonomy" id="405671"/>
    <lineage>
        <taxon>Bacteria</taxon>
        <taxon>Pseudomonadati</taxon>
        <taxon>Bacteroidota</taxon>
        <taxon>Sphingobacteriia</taxon>
        <taxon>Sphingobacteriales</taxon>
        <taxon>Sphingobacteriaceae</taxon>
        <taxon>Pedobacter</taxon>
    </lineage>
</organism>
<dbReference type="RefSeq" id="WP_090499802.1">
    <property type="nucleotide sequence ID" value="NZ_FNCH01000007.1"/>
</dbReference>
<evidence type="ECO:0000313" key="3">
    <source>
        <dbReference type="Proteomes" id="UP000199643"/>
    </source>
</evidence>
<keyword evidence="1" id="KW-1133">Transmembrane helix</keyword>
<evidence type="ECO:0000256" key="1">
    <source>
        <dbReference type="SAM" id="Phobius"/>
    </source>
</evidence>
<keyword evidence="3" id="KW-1185">Reference proteome</keyword>
<dbReference type="OrthoDB" id="1801976at2"/>
<gene>
    <name evidence="2" type="ORF">SAMN05421827_107209</name>
</gene>
<accession>A0A1G7V0E0</accession>
<feature type="transmembrane region" description="Helical" evidence="1">
    <location>
        <begin position="9"/>
        <end position="31"/>
    </location>
</feature>
<proteinExistence type="predicted"/>
<keyword evidence="1" id="KW-0812">Transmembrane</keyword>
<reference evidence="3" key="1">
    <citation type="submission" date="2016-10" db="EMBL/GenBank/DDBJ databases">
        <authorList>
            <person name="Varghese N."/>
            <person name="Submissions S."/>
        </authorList>
    </citation>
    <scope>NUCLEOTIDE SEQUENCE [LARGE SCALE GENOMIC DNA]</scope>
    <source>
        <strain evidence="3">DSM 17933</strain>
    </source>
</reference>
<dbReference type="EMBL" id="FNCH01000007">
    <property type="protein sequence ID" value="SDG53335.1"/>
    <property type="molecule type" value="Genomic_DNA"/>
</dbReference>
<feature type="transmembrane region" description="Helical" evidence="1">
    <location>
        <begin position="43"/>
        <end position="67"/>
    </location>
</feature>
<dbReference type="AlphaFoldDB" id="A0A1G7V0E0"/>
<keyword evidence="1" id="KW-0472">Membrane</keyword>
<sequence>MKTLLNPRWLIVISIIPSIILLLLFYGQFSIIKSLLKTETAEIWLNFSLILTLLTSAQLAYILLGIYKKYNISIFYAFFSLLVYTIFLYAYAQYADILIPFSIPQWMINVDVILYPGSFLMPTLIHALFILVVFSSQKSRLSSAWLSFYMEFRYRY</sequence>
<dbReference type="Proteomes" id="UP000199643">
    <property type="component" value="Unassembled WGS sequence"/>
</dbReference>
<feature type="transmembrane region" description="Helical" evidence="1">
    <location>
        <begin position="112"/>
        <end position="134"/>
    </location>
</feature>
<dbReference type="STRING" id="405671.SAMN05421827_107209"/>
<protein>
    <submittedName>
        <fullName evidence="2">Uncharacterized protein</fullName>
    </submittedName>
</protein>